<feature type="compositionally biased region" description="Basic and acidic residues" evidence="2">
    <location>
        <begin position="578"/>
        <end position="597"/>
    </location>
</feature>
<feature type="region of interest" description="Disordered" evidence="2">
    <location>
        <begin position="228"/>
        <end position="291"/>
    </location>
</feature>
<gene>
    <name evidence="5" type="ORF">A1O5_00462</name>
</gene>
<dbReference type="InterPro" id="IPR016130">
    <property type="entry name" value="Tyr_Pase_AS"/>
</dbReference>
<dbReference type="OrthoDB" id="10253954at2759"/>
<dbReference type="InterPro" id="IPR029021">
    <property type="entry name" value="Prot-tyrosine_phosphatase-like"/>
</dbReference>
<dbReference type="PANTHER" id="PTHR19134">
    <property type="entry name" value="RECEPTOR-TYPE TYROSINE-PROTEIN PHOSPHATASE"/>
    <property type="match status" value="1"/>
</dbReference>
<dbReference type="SUPFAM" id="SSF52799">
    <property type="entry name" value="(Phosphotyrosine protein) phosphatases II"/>
    <property type="match status" value="2"/>
</dbReference>
<evidence type="ECO:0008006" key="7">
    <source>
        <dbReference type="Google" id="ProtNLM"/>
    </source>
</evidence>
<protein>
    <recommendedName>
        <fullName evidence="7">Protein-tyrosine phosphatase</fullName>
    </recommendedName>
</protein>
<comment type="caution">
    <text evidence="5">The sequence shown here is derived from an EMBL/GenBank/DDBJ whole genome shotgun (WGS) entry which is preliminary data.</text>
</comment>
<dbReference type="PROSITE" id="PS50056">
    <property type="entry name" value="TYR_PHOSPHATASE_2"/>
    <property type="match status" value="1"/>
</dbReference>
<dbReference type="Pfam" id="PF00102">
    <property type="entry name" value="Y_phosphatase"/>
    <property type="match status" value="2"/>
</dbReference>
<dbReference type="SMART" id="SM00194">
    <property type="entry name" value="PTPc"/>
    <property type="match status" value="1"/>
</dbReference>
<dbReference type="InterPro" id="IPR003595">
    <property type="entry name" value="Tyr_Pase_cat"/>
</dbReference>
<dbReference type="Proteomes" id="UP000019471">
    <property type="component" value="Unassembled WGS sequence"/>
</dbReference>
<dbReference type="PANTHER" id="PTHR19134:SF449">
    <property type="entry name" value="TYROSINE-PROTEIN PHOSPHATASE 1"/>
    <property type="match status" value="1"/>
</dbReference>
<feature type="domain" description="Tyrosine specific protein phosphatases" evidence="4">
    <location>
        <begin position="345"/>
        <end position="457"/>
    </location>
</feature>
<name>W9Y0E4_9EURO</name>
<dbReference type="EMBL" id="AMGX01000001">
    <property type="protein sequence ID" value="EXJ75954.1"/>
    <property type="molecule type" value="Genomic_DNA"/>
</dbReference>
<dbReference type="eggNOG" id="KOG0789">
    <property type="taxonomic scope" value="Eukaryota"/>
</dbReference>
<dbReference type="PROSITE" id="PS00383">
    <property type="entry name" value="TYR_PHOSPHATASE_1"/>
    <property type="match status" value="1"/>
</dbReference>
<feature type="domain" description="Tyrosine-protein phosphatase" evidence="3">
    <location>
        <begin position="105"/>
        <end position="466"/>
    </location>
</feature>
<evidence type="ECO:0000313" key="5">
    <source>
        <dbReference type="EMBL" id="EXJ75954.1"/>
    </source>
</evidence>
<feature type="region of interest" description="Disordered" evidence="2">
    <location>
        <begin position="398"/>
        <end position="432"/>
    </location>
</feature>
<evidence type="ECO:0000256" key="1">
    <source>
        <dbReference type="ARBA" id="ARBA00009649"/>
    </source>
</evidence>
<organism evidence="5 6">
    <name type="scientific">Cladophialophora psammophila CBS 110553</name>
    <dbReference type="NCBI Taxonomy" id="1182543"/>
    <lineage>
        <taxon>Eukaryota</taxon>
        <taxon>Fungi</taxon>
        <taxon>Dikarya</taxon>
        <taxon>Ascomycota</taxon>
        <taxon>Pezizomycotina</taxon>
        <taxon>Eurotiomycetes</taxon>
        <taxon>Chaetothyriomycetidae</taxon>
        <taxon>Chaetothyriales</taxon>
        <taxon>Herpotrichiellaceae</taxon>
        <taxon>Cladophialophora</taxon>
    </lineage>
</organism>
<dbReference type="PROSITE" id="PS50055">
    <property type="entry name" value="TYR_PHOSPHATASE_PTP"/>
    <property type="match status" value="1"/>
</dbReference>
<dbReference type="GO" id="GO:0004725">
    <property type="term" value="F:protein tyrosine phosphatase activity"/>
    <property type="evidence" value="ECO:0007669"/>
    <property type="project" value="InterPro"/>
</dbReference>
<feature type="compositionally biased region" description="Polar residues" evidence="2">
    <location>
        <begin position="1"/>
        <end position="10"/>
    </location>
</feature>
<proteinExistence type="inferred from homology"/>
<dbReference type="GeneID" id="19185198"/>
<dbReference type="STRING" id="1182543.W9Y0E4"/>
<feature type="compositionally biased region" description="Low complexity" evidence="2">
    <location>
        <begin position="278"/>
        <end position="291"/>
    </location>
</feature>
<evidence type="ECO:0000313" key="6">
    <source>
        <dbReference type="Proteomes" id="UP000019471"/>
    </source>
</evidence>
<evidence type="ECO:0000259" key="3">
    <source>
        <dbReference type="PROSITE" id="PS50055"/>
    </source>
</evidence>
<keyword evidence="6" id="KW-1185">Reference proteome</keyword>
<feature type="compositionally biased region" description="Acidic residues" evidence="2">
    <location>
        <begin position="514"/>
        <end position="531"/>
    </location>
</feature>
<dbReference type="HOGENOM" id="CLU_001645_9_12_1"/>
<feature type="region of interest" description="Disordered" evidence="2">
    <location>
        <begin position="490"/>
        <end position="597"/>
    </location>
</feature>
<dbReference type="InterPro" id="IPR000242">
    <property type="entry name" value="PTP_cat"/>
</dbReference>
<evidence type="ECO:0000259" key="4">
    <source>
        <dbReference type="PROSITE" id="PS50056"/>
    </source>
</evidence>
<dbReference type="AlphaFoldDB" id="W9Y0E4"/>
<comment type="similarity">
    <text evidence="1">Belongs to the protein-tyrosine phosphatase family. Non-receptor class subfamily.</text>
</comment>
<dbReference type="InterPro" id="IPR050348">
    <property type="entry name" value="Protein-Tyr_Phosphatase"/>
</dbReference>
<dbReference type="InterPro" id="IPR000387">
    <property type="entry name" value="Tyr_Pase_dom"/>
</dbReference>
<dbReference type="PRINTS" id="PR00700">
    <property type="entry name" value="PRTYPHPHTASE"/>
</dbReference>
<feature type="region of interest" description="Disordered" evidence="2">
    <location>
        <begin position="141"/>
        <end position="160"/>
    </location>
</feature>
<sequence>MPQSLSLSTPPQGPIKRQRSQEMPVNVSRPASRGQGQSNGLVGKPDDSAKQMNVKIPAYLNKTRAKISSAFQELEWKQRYRLQHASQNPHTSPFRIDRSLAVISRNRYGNVQPWESSRVKLRKPIGGSDYVNASPITLKSRLAKRSRSGSSTPALTGQPLLPSIAPIESKYIATQGPKEGQFSHFWHMVMQETPGEAGVIIMLTQLYEGNKEKCAPYFPLDMDNPTIILPAHEDGNDDGETDAVDDGDPFLDPPAISAETDSVGTDAEDPQSEPPGGPEDQGQEAPAQEQGQCGSVSLLSLHYDAKIGCEVRTLRLTIDGESKSIYHYLFHGWPDFGKPEAEDRKALLELTKVSRTVAGDSPRIVHCSAGVGRTGTWIALDFLLQELESGRLVNCSPLQTGTHTPTTNSNGTSTWGRSGPPKASTPDPKDDEDLIWETVNTLREQRMMMVMNELQYSFLYEVLKEAFIEKYAEKETGPVVIEVQEPSPKVARKRSPFGGMFRGGRVGTVKGDEDTVSADGVEESESEAETEIMEKEKAGVDVDMDEAVTARPAEDVEGQAGKEGDVDEDPYAAVAPETIREGQEKKEQNVGREHEVK</sequence>
<feature type="region of interest" description="Disordered" evidence="2">
    <location>
        <begin position="1"/>
        <end position="49"/>
    </location>
</feature>
<dbReference type="RefSeq" id="XP_007739271.1">
    <property type="nucleotide sequence ID" value="XM_007741081.1"/>
</dbReference>
<feature type="compositionally biased region" description="Polar residues" evidence="2">
    <location>
        <begin position="398"/>
        <end position="416"/>
    </location>
</feature>
<evidence type="ECO:0000256" key="2">
    <source>
        <dbReference type="SAM" id="MobiDB-lite"/>
    </source>
</evidence>
<feature type="compositionally biased region" description="Acidic residues" evidence="2">
    <location>
        <begin position="235"/>
        <end position="249"/>
    </location>
</feature>
<accession>W9Y0E4</accession>
<dbReference type="SMART" id="SM00404">
    <property type="entry name" value="PTPc_motif"/>
    <property type="match status" value="1"/>
</dbReference>
<dbReference type="Gene3D" id="3.90.190.10">
    <property type="entry name" value="Protein tyrosine phosphatase superfamily"/>
    <property type="match status" value="1"/>
</dbReference>
<reference evidence="5 6" key="1">
    <citation type="submission" date="2013-03" db="EMBL/GenBank/DDBJ databases">
        <title>The Genome Sequence of Cladophialophora psammophila CBS 110553.</title>
        <authorList>
            <consortium name="The Broad Institute Genomics Platform"/>
            <person name="Cuomo C."/>
            <person name="de Hoog S."/>
            <person name="Gorbushina A."/>
            <person name="Walker B."/>
            <person name="Young S.K."/>
            <person name="Zeng Q."/>
            <person name="Gargeya S."/>
            <person name="Fitzgerald M."/>
            <person name="Haas B."/>
            <person name="Abouelleil A."/>
            <person name="Allen A.W."/>
            <person name="Alvarado L."/>
            <person name="Arachchi H.M."/>
            <person name="Berlin A.M."/>
            <person name="Chapman S.B."/>
            <person name="Gainer-Dewar J."/>
            <person name="Goldberg J."/>
            <person name="Griggs A."/>
            <person name="Gujja S."/>
            <person name="Hansen M."/>
            <person name="Howarth C."/>
            <person name="Imamovic A."/>
            <person name="Ireland A."/>
            <person name="Larimer J."/>
            <person name="McCowan C."/>
            <person name="Murphy C."/>
            <person name="Pearson M."/>
            <person name="Poon T.W."/>
            <person name="Priest M."/>
            <person name="Roberts A."/>
            <person name="Saif S."/>
            <person name="Shea T."/>
            <person name="Sisk P."/>
            <person name="Sykes S."/>
            <person name="Wortman J."/>
            <person name="Nusbaum C."/>
            <person name="Birren B."/>
        </authorList>
    </citation>
    <scope>NUCLEOTIDE SEQUENCE [LARGE SCALE GENOMIC DNA]</scope>
    <source>
        <strain evidence="5 6">CBS 110553</strain>
    </source>
</reference>